<feature type="compositionally biased region" description="Basic and acidic residues" evidence="1">
    <location>
        <begin position="573"/>
        <end position="584"/>
    </location>
</feature>
<reference evidence="2 3" key="1">
    <citation type="journal article" date="2018" name="Mol. Biol. Evol.">
        <title>Broad Genomic Sampling Reveals a Smut Pathogenic Ancestry of the Fungal Clade Ustilaginomycotina.</title>
        <authorList>
            <person name="Kijpornyongpan T."/>
            <person name="Mondo S.J."/>
            <person name="Barry K."/>
            <person name="Sandor L."/>
            <person name="Lee J."/>
            <person name="Lipzen A."/>
            <person name="Pangilinan J."/>
            <person name="LaButti K."/>
            <person name="Hainaut M."/>
            <person name="Henrissat B."/>
            <person name="Grigoriev I.V."/>
            <person name="Spatafora J.W."/>
            <person name="Aime M.C."/>
        </authorList>
    </citation>
    <scope>NUCLEOTIDE SEQUENCE [LARGE SCALE GENOMIC DNA]</scope>
    <source>
        <strain evidence="2 3">MCA 4186</strain>
    </source>
</reference>
<dbReference type="GeneID" id="37272680"/>
<name>A0A316ZBT6_9BASI</name>
<accession>A0A316ZBT6</accession>
<feature type="region of interest" description="Disordered" evidence="1">
    <location>
        <begin position="171"/>
        <end position="195"/>
    </location>
</feature>
<feature type="compositionally biased region" description="Polar residues" evidence="1">
    <location>
        <begin position="185"/>
        <end position="195"/>
    </location>
</feature>
<feature type="compositionally biased region" description="Polar residues" evidence="1">
    <location>
        <begin position="528"/>
        <end position="551"/>
    </location>
</feature>
<dbReference type="EMBL" id="KZ819289">
    <property type="protein sequence ID" value="PWN99011.1"/>
    <property type="molecule type" value="Genomic_DNA"/>
</dbReference>
<protein>
    <submittedName>
        <fullName evidence="2">Uncharacterized protein</fullName>
    </submittedName>
</protein>
<evidence type="ECO:0000313" key="3">
    <source>
        <dbReference type="Proteomes" id="UP000245946"/>
    </source>
</evidence>
<feature type="region of interest" description="Disordered" evidence="1">
    <location>
        <begin position="384"/>
        <end position="479"/>
    </location>
</feature>
<sequence>MTAPSAMAAGGGQAPSVHLRTLPPLPPFRVPHPIPDAAQPISALKLSILSILTGQISPASSTQAAVAAMTHSERLKQETLQGWRREMLRIELRQNALIAPETREGEARDEELEGFELADDHDCALLEDGDEIIIRVKPPHTLESLRLPALPRGHVFGLPAGSLTRAGTLSAPPPYSVLNPREPSSHSSSVAGQPQANFHQHQYRDPSRGFRVISAAEASGAQGARTRPRLGNGRSSSAAGPTPGPYRPPPLAAAPPEERRRRGSRNGAPSSPPLDSGAAQSGSRTPTSVTGLNAMQSAPPAPHRRHTSGATSHDDALRPTAATSAGMNGSGPPAGAAAMPSTALVIGPGVQGRFGAVPAESPAQNINPEYGNAAAFASFTAASGEVRPAKPKKKHSSNGRASRGEGDREGRARVAAEAAERRAQDLAVEGEPTRPKPAGRQISSSSAGRQRVELPPAPLLPPIRNLAPFPSAAGPSETLAHMPSAATAPTVNPPQGMSALDEQLANDAALALALSGQDDFGRDDGRSEQSGAYSGTSRSTSGPSNVPQALTPSPLATPPIAQGETADGAAAVDEPRASKADRRFAAVQASLAKERARQAEADKARSAELQAREARRAEEARKRAEEEKQRKVQEQWELWEEIRRRERKAGLPPPPVANRLED</sequence>
<feature type="region of interest" description="Disordered" evidence="1">
    <location>
        <begin position="515"/>
        <end position="634"/>
    </location>
</feature>
<dbReference type="OrthoDB" id="5212574at2759"/>
<feature type="compositionally biased region" description="Basic and acidic residues" evidence="1">
    <location>
        <begin position="592"/>
        <end position="634"/>
    </location>
</feature>
<feature type="compositionally biased region" description="Basic and acidic residues" evidence="1">
    <location>
        <begin position="402"/>
        <end position="424"/>
    </location>
</feature>
<evidence type="ECO:0000256" key="1">
    <source>
        <dbReference type="SAM" id="MobiDB-lite"/>
    </source>
</evidence>
<dbReference type="Proteomes" id="UP000245946">
    <property type="component" value="Unassembled WGS sequence"/>
</dbReference>
<feature type="compositionally biased region" description="Polar residues" evidence="1">
    <location>
        <begin position="278"/>
        <end position="296"/>
    </location>
</feature>
<proteinExistence type="predicted"/>
<evidence type="ECO:0000313" key="2">
    <source>
        <dbReference type="EMBL" id="PWN99011.1"/>
    </source>
</evidence>
<keyword evidence="3" id="KW-1185">Reference proteome</keyword>
<gene>
    <name evidence="2" type="ORF">FA09DRAFT_359621</name>
</gene>
<feature type="region of interest" description="Disordered" evidence="1">
    <location>
        <begin position="217"/>
        <end position="338"/>
    </location>
</feature>
<feature type="compositionally biased region" description="Pro residues" evidence="1">
    <location>
        <begin position="242"/>
        <end position="253"/>
    </location>
</feature>
<dbReference type="RefSeq" id="XP_025599290.1">
    <property type="nucleotide sequence ID" value="XM_025745136.1"/>
</dbReference>
<organism evidence="2 3">
    <name type="scientific">Tilletiopsis washingtonensis</name>
    <dbReference type="NCBI Taxonomy" id="58919"/>
    <lineage>
        <taxon>Eukaryota</taxon>
        <taxon>Fungi</taxon>
        <taxon>Dikarya</taxon>
        <taxon>Basidiomycota</taxon>
        <taxon>Ustilaginomycotina</taxon>
        <taxon>Exobasidiomycetes</taxon>
        <taxon>Entylomatales</taxon>
        <taxon>Entylomatales incertae sedis</taxon>
        <taxon>Tilletiopsis</taxon>
    </lineage>
</organism>
<dbReference type="AlphaFoldDB" id="A0A316ZBT6"/>
<feature type="compositionally biased region" description="Low complexity" evidence="1">
    <location>
        <begin position="324"/>
        <end position="338"/>
    </location>
</feature>